<dbReference type="OrthoDB" id="5322683at2759"/>
<dbReference type="GO" id="GO:0048193">
    <property type="term" value="P:Golgi vesicle transport"/>
    <property type="evidence" value="ECO:0007669"/>
    <property type="project" value="TreeGrafter"/>
</dbReference>
<feature type="coiled-coil region" evidence="1">
    <location>
        <begin position="456"/>
        <end position="568"/>
    </location>
</feature>
<dbReference type="eggNOG" id="ENOG502QTM0">
    <property type="taxonomic scope" value="Eukaryota"/>
</dbReference>
<dbReference type="Gene3D" id="1.10.287.1490">
    <property type="match status" value="1"/>
</dbReference>
<feature type="coiled-coil region" evidence="1">
    <location>
        <begin position="1153"/>
        <end position="1236"/>
    </location>
</feature>
<evidence type="ECO:0000256" key="2">
    <source>
        <dbReference type="SAM" id="MobiDB-lite"/>
    </source>
</evidence>
<keyword evidence="5" id="KW-1185">Reference proteome</keyword>
<feature type="domain" description="GRIP" evidence="3">
    <location>
        <begin position="1729"/>
        <end position="1776"/>
    </location>
</feature>
<dbReference type="STRING" id="136037.A0A067QNI3"/>
<dbReference type="Proteomes" id="UP000027135">
    <property type="component" value="Unassembled WGS sequence"/>
</dbReference>
<sequence>MFAKLKNKIAEEVKQSPLKLSASVQQLAQAVVSPSSSSIVEPTSNDHFSIGDETEETPKNSPLKIEGFQSVNLHGEALLSTPVPSAGGRSRHSSTSSVTSDASSLFPTFEPSVLNSHSLQSDLESASEVEDSLGYQLDRISKEQLYAAYRKVQTRYTKCKGRYADLVRHYRELDRENVKAKTILVESQDKALRRIAELKEQCQLEQKAKAHLEDALRNDLEEKDHLISTLYTKIELLKLNGGKEEPDPNNQKVNSSENLLIDLSEGEPSILVPMKHPQEDPALINETNLVLKEKVWKLETLLSKCKESIRRNKERISHLSLENQQLLKTVVDTKASSSAQLSALTQDLTAAQQEVGKLVEELDTLHKREEDAALSLAENKMAIHRELEAKEEQIKSLRDSLAQITHDKEALLERATSLQKEMTELKSVAVAPAAEGVGNSEEDRHNLMQELSRGKAQAVKLLQQEMQQKLINLETEMSDKLHSLELINLGLEAEIQTLKQQVEEQDQANKELKLKSIQNERSSAWKVHSNSEENSELEEVMKELENKLLAAETKLAEKENVIAEFEVNSKLIADEHNKELMFLKSKVELESADRLQAESKLSERDQEIKELNDMHEQQLQEGQKVLAEVQTQLHVELSKKSEAEKKYIDLINKMGNMDVTLKNRDAELNSLSSEIASLKGKVHNLELKLNEAVEECMKALKEKENLGSCLVGSLKAVAQLKLSLQTLRTDVYCSLNCIKQEVGGIGSEVMDVFNLAKKEVETVSKALQEKVNIHSKLKDNLSVLEKQLSEQEANIKSGRNFEGMLEDLKLSKKNLETEVSENNALIKKLQHELQNVMKTLEKKEQETSELHDNVTDLQKELTLKTKKANEDLAKLASDYKIELESKDIKISELKKKHDKYNNKITRLQGDVNIAESKLKKISDNYKNLKLEKNKLDEKVKELEEQCESLKLEVTVVINDKMMLSGTVDELTSVLTGHKEENYALNEKIERLTDSLSDSSNEVTGLRIQIGKLSNGLKKVNDEKQSLEGQIEDIQETKLKVVENMKLQEEAWNNKSESDKVKITKLEMEFQSLLKELKNEKQQFQLVTSQLEQSQQREIELSAEAAVLKEELIKAMEDLSDLKFRLEQTDQREQLLSAQMENISKGNTSQGQLLKEKQEQLEIMAAEMETILSRSNIESNQILETEAKLITLNKEKEKWLEEQLLLETKEKDIKQLNIKLEEQLNMELQRSKLLEEECRSVKESNDLLAKQFEQQNSVVDSLRKKNKENYELSEQLKTEKTALENIINSDVTQEKEFTDQIQSLQSELINLKSENETLTSEKELVTQQLEELRKELQESICEGRVAEEIKLNLEKILMEKSHLEKQFGNLMQEKQILAQQLNDEENSRKGKQEEQKIQIEKLYVENKDLQEKLDSVLKQKLDLEQTLTATTENMGKLQVEMAEQERCCLVIDELTKQLKDTLQEKANLEHRLSAKIENARGVHDLEKMLMEKEDQLGKTLMDVQKKEKQFAELEDIHAQKMKQLAHDFEKQLVEKDELFNLEERREQEENLQVREYWDPSKKLHEMSEAQGEAFQHVHVQHEGGIKVKDTKLCDCGHRIEELQAAHQQELVEVDNKWHMCLEQQLTEAEARYKEELTELSKEWQWERKTHVSNTETAQSKELENTSQLAVAAVESGTGSIELLHRQLVAQTSELKEVKRLHRLEVNELRHLLSLRRTSDSSKRMSVHSTLEDACTELEYLRNILYEYMMGKEPMVLARVIAAVVKFDTEQTSRVLQKEEQKQTLLGQLGVL</sequence>
<gene>
    <name evidence="4" type="ORF">L798_14636</name>
</gene>
<dbReference type="PANTHER" id="PTHR19327:SF0">
    <property type="entry name" value="GOLGIN SUBFAMILY A MEMBER 4"/>
    <property type="match status" value="1"/>
</dbReference>
<feature type="coiled-coil region" evidence="1">
    <location>
        <begin position="1009"/>
        <end position="1128"/>
    </location>
</feature>
<dbReference type="PANTHER" id="PTHR19327">
    <property type="entry name" value="GOLGIN"/>
    <property type="match status" value="1"/>
</dbReference>
<proteinExistence type="predicted"/>
<dbReference type="InParanoid" id="A0A067QNI3"/>
<evidence type="ECO:0000256" key="1">
    <source>
        <dbReference type="SAM" id="Coils"/>
    </source>
</evidence>
<reference evidence="4 5" key="1">
    <citation type="journal article" date="2014" name="Nat. Commun.">
        <title>Molecular traces of alternative social organization in a termite genome.</title>
        <authorList>
            <person name="Terrapon N."/>
            <person name="Li C."/>
            <person name="Robertson H.M."/>
            <person name="Ji L."/>
            <person name="Meng X."/>
            <person name="Booth W."/>
            <person name="Chen Z."/>
            <person name="Childers C.P."/>
            <person name="Glastad K.M."/>
            <person name="Gokhale K."/>
            <person name="Gowin J."/>
            <person name="Gronenberg W."/>
            <person name="Hermansen R.A."/>
            <person name="Hu H."/>
            <person name="Hunt B.G."/>
            <person name="Huylmans A.K."/>
            <person name="Khalil S.M."/>
            <person name="Mitchell R.D."/>
            <person name="Munoz-Torres M.C."/>
            <person name="Mustard J.A."/>
            <person name="Pan H."/>
            <person name="Reese J.T."/>
            <person name="Scharf M.E."/>
            <person name="Sun F."/>
            <person name="Vogel H."/>
            <person name="Xiao J."/>
            <person name="Yang W."/>
            <person name="Yang Z."/>
            <person name="Yang Z."/>
            <person name="Zhou J."/>
            <person name="Zhu J."/>
            <person name="Brent C.S."/>
            <person name="Elsik C.G."/>
            <person name="Goodisman M.A."/>
            <person name="Liberles D.A."/>
            <person name="Roe R.M."/>
            <person name="Vargo E.L."/>
            <person name="Vilcinskas A."/>
            <person name="Wang J."/>
            <person name="Bornberg-Bauer E."/>
            <person name="Korb J."/>
            <person name="Zhang G."/>
            <person name="Liebig J."/>
        </authorList>
    </citation>
    <scope>NUCLEOTIDE SEQUENCE [LARGE SCALE GENOMIC DNA]</scope>
    <source>
        <tissue evidence="4">Whole organism</tissue>
    </source>
</reference>
<dbReference type="Gene3D" id="1.10.220.60">
    <property type="entry name" value="GRIP domain"/>
    <property type="match status" value="1"/>
</dbReference>
<feature type="compositionally biased region" description="Low complexity" evidence="2">
    <location>
        <begin position="85"/>
        <end position="102"/>
    </location>
</feature>
<dbReference type="Pfam" id="PF01465">
    <property type="entry name" value="GRIP"/>
    <property type="match status" value="1"/>
</dbReference>
<feature type="region of interest" description="Disordered" evidence="2">
    <location>
        <begin position="79"/>
        <end position="102"/>
    </location>
</feature>
<dbReference type="SMART" id="SM00755">
    <property type="entry name" value="Grip"/>
    <property type="match status" value="1"/>
</dbReference>
<dbReference type="GO" id="GO:0005794">
    <property type="term" value="C:Golgi apparatus"/>
    <property type="evidence" value="ECO:0007669"/>
    <property type="project" value="TreeGrafter"/>
</dbReference>
<accession>A0A067QNI3</accession>
<feature type="coiled-coil region" evidence="1">
    <location>
        <begin position="1293"/>
        <end position="1425"/>
    </location>
</feature>
<evidence type="ECO:0000313" key="4">
    <source>
        <dbReference type="EMBL" id="KDR11052.1"/>
    </source>
</evidence>
<dbReference type="EMBL" id="KK853123">
    <property type="protein sequence ID" value="KDR11052.1"/>
    <property type="molecule type" value="Genomic_DNA"/>
</dbReference>
<dbReference type="PROSITE" id="PS50913">
    <property type="entry name" value="GRIP"/>
    <property type="match status" value="1"/>
</dbReference>
<name>A0A067QNI3_ZOONE</name>
<feature type="coiled-coil region" evidence="1">
    <location>
        <begin position="594"/>
        <end position="632"/>
    </location>
</feature>
<feature type="coiled-coil region" evidence="1">
    <location>
        <begin position="1450"/>
        <end position="1477"/>
    </location>
</feature>
<dbReference type="InterPro" id="IPR000237">
    <property type="entry name" value="GRIP_dom"/>
</dbReference>
<evidence type="ECO:0000313" key="5">
    <source>
        <dbReference type="Proteomes" id="UP000027135"/>
    </source>
</evidence>
<feature type="coiled-coil region" evidence="1">
    <location>
        <begin position="767"/>
        <end position="959"/>
    </location>
</feature>
<dbReference type="GO" id="GO:0031267">
    <property type="term" value="F:small GTPase binding"/>
    <property type="evidence" value="ECO:0007669"/>
    <property type="project" value="TreeGrafter"/>
</dbReference>
<organism evidence="4 5">
    <name type="scientific">Zootermopsis nevadensis</name>
    <name type="common">Dampwood termite</name>
    <dbReference type="NCBI Taxonomy" id="136037"/>
    <lineage>
        <taxon>Eukaryota</taxon>
        <taxon>Metazoa</taxon>
        <taxon>Ecdysozoa</taxon>
        <taxon>Arthropoda</taxon>
        <taxon>Hexapoda</taxon>
        <taxon>Insecta</taxon>
        <taxon>Pterygota</taxon>
        <taxon>Neoptera</taxon>
        <taxon>Polyneoptera</taxon>
        <taxon>Dictyoptera</taxon>
        <taxon>Blattodea</taxon>
        <taxon>Blattoidea</taxon>
        <taxon>Termitoidae</taxon>
        <taxon>Termopsidae</taxon>
        <taxon>Zootermopsis</taxon>
    </lineage>
</organism>
<evidence type="ECO:0000259" key="3">
    <source>
        <dbReference type="PROSITE" id="PS50913"/>
    </source>
</evidence>
<dbReference type="FunCoup" id="A0A067QNI3">
    <property type="interactions" value="477"/>
</dbReference>
<feature type="coiled-coil region" evidence="1">
    <location>
        <begin position="188"/>
        <end position="215"/>
    </location>
</feature>
<feature type="region of interest" description="Disordered" evidence="2">
    <location>
        <begin position="35"/>
        <end position="61"/>
    </location>
</feature>
<dbReference type="OMA" id="EMNCSLD"/>
<dbReference type="SUPFAM" id="SSF90257">
    <property type="entry name" value="Myosin rod fragments"/>
    <property type="match status" value="1"/>
</dbReference>
<keyword evidence="1" id="KW-0175">Coiled coil</keyword>
<dbReference type="SUPFAM" id="SSF101283">
    <property type="entry name" value="GRIP domain"/>
    <property type="match status" value="1"/>
</dbReference>
<feature type="coiled-coil region" evidence="1">
    <location>
        <begin position="661"/>
        <end position="702"/>
    </location>
</feature>
<feature type="coiled-coil region" evidence="1">
    <location>
        <begin position="334"/>
        <end position="428"/>
    </location>
</feature>
<protein>
    <submittedName>
        <fullName evidence="4">Golgin subfamily A member 4</fullName>
    </submittedName>
</protein>